<protein>
    <submittedName>
        <fullName evidence="2">Uncharacterized protein</fullName>
    </submittedName>
</protein>
<keyword evidence="1" id="KW-0472">Membrane</keyword>
<gene>
    <name evidence="2" type="ORF">SAMN04488104_1001173</name>
</gene>
<keyword evidence="1" id="KW-1133">Transmembrane helix</keyword>
<dbReference type="STRING" id="686796.SAMN04488104_1001173"/>
<evidence type="ECO:0000313" key="2">
    <source>
        <dbReference type="EMBL" id="SDC54521.1"/>
    </source>
</evidence>
<dbReference type="EMBL" id="FNAC01000001">
    <property type="protein sequence ID" value="SDC54521.1"/>
    <property type="molecule type" value="Genomic_DNA"/>
</dbReference>
<keyword evidence="1" id="KW-0812">Transmembrane</keyword>
<dbReference type="InterPro" id="IPR046674">
    <property type="entry name" value="DUF6544"/>
</dbReference>
<proteinExistence type="predicted"/>
<feature type="transmembrane region" description="Helical" evidence="1">
    <location>
        <begin position="129"/>
        <end position="148"/>
    </location>
</feature>
<name>A0A1G6MGE3_9BACT</name>
<accession>A0A1G6MGE3</accession>
<feature type="transmembrane region" description="Helical" evidence="1">
    <location>
        <begin position="79"/>
        <end position="98"/>
    </location>
</feature>
<dbReference type="Proteomes" id="UP000199060">
    <property type="component" value="Unassembled WGS sequence"/>
</dbReference>
<feature type="transmembrane region" description="Helical" evidence="1">
    <location>
        <begin position="105"/>
        <end position="123"/>
    </location>
</feature>
<evidence type="ECO:0000313" key="3">
    <source>
        <dbReference type="Proteomes" id="UP000199060"/>
    </source>
</evidence>
<dbReference type="AlphaFoldDB" id="A0A1G6MGE3"/>
<evidence type="ECO:0000256" key="1">
    <source>
        <dbReference type="SAM" id="Phobius"/>
    </source>
</evidence>
<keyword evidence="3" id="KW-1185">Reference proteome</keyword>
<feature type="transmembrane region" description="Helical" evidence="1">
    <location>
        <begin position="33"/>
        <end position="59"/>
    </location>
</feature>
<dbReference type="Pfam" id="PF20181">
    <property type="entry name" value="DUF6544"/>
    <property type="match status" value="1"/>
</dbReference>
<organism evidence="2 3">
    <name type="scientific">Algoriphagus faecimaris</name>
    <dbReference type="NCBI Taxonomy" id="686796"/>
    <lineage>
        <taxon>Bacteria</taxon>
        <taxon>Pseudomonadati</taxon>
        <taxon>Bacteroidota</taxon>
        <taxon>Cytophagia</taxon>
        <taxon>Cytophagales</taxon>
        <taxon>Cyclobacteriaceae</taxon>
        <taxon>Algoriphagus</taxon>
    </lineage>
</organism>
<reference evidence="3" key="1">
    <citation type="submission" date="2016-10" db="EMBL/GenBank/DDBJ databases">
        <authorList>
            <person name="Varghese N."/>
            <person name="Submissions S."/>
        </authorList>
    </citation>
    <scope>NUCLEOTIDE SEQUENCE [LARGE SCALE GENOMIC DNA]</scope>
    <source>
        <strain evidence="3">DSM 23095</strain>
    </source>
</reference>
<sequence>MLDFIRTKRDDFSQESYTKFDNENKFPNLGMRLFLFLSMKTALLLFVCLHGLIHLMGFVKAFKLAEITALSQPISTSSGLLWLLSALLFLGFAVGAFFEKPYASYLGISAVLLSQILIFTVWQDAKFGSIANLILLLAAIQMIFLANWEKKVSAEKLMFQNSREIPELKKLEELPSVIQNWLKNSGFEESRPPVSAQIHQTAQIKMKPDQAEWKEAKAFQISSLNPPGFHWQVEMTMAPGIKIYGRDQFMSGNGEMLIRLAGIFPIVNEIGEKIDEGSLQRFLGELVWMPSLALHPEISWKELGENAAEATLKINQITGKGSFYFDDSGNFVRFEALRFYENKPDSKRFPWILTVEAYQEFEGVRIPSKMKATWRLPEGDWTWLQLQIDSLSYQYN</sequence>